<dbReference type="Proteomes" id="UP001142810">
    <property type="component" value="Unassembled WGS sequence"/>
</dbReference>
<feature type="compositionally biased region" description="Polar residues" evidence="1">
    <location>
        <begin position="384"/>
        <end position="394"/>
    </location>
</feature>
<evidence type="ECO:0008006" key="4">
    <source>
        <dbReference type="Google" id="ProtNLM"/>
    </source>
</evidence>
<protein>
    <recommendedName>
        <fullName evidence="4">Glycosyltransferase family 4 protein</fullName>
    </recommendedName>
</protein>
<gene>
    <name evidence="2" type="ORF">OPS25_12025</name>
</gene>
<keyword evidence="3" id="KW-1185">Reference proteome</keyword>
<proteinExistence type="predicted"/>
<name>A0ABT3P8X3_9ALTE</name>
<feature type="region of interest" description="Disordered" evidence="1">
    <location>
        <begin position="375"/>
        <end position="394"/>
    </location>
</feature>
<sequence>MREHPRILFLTSSINYPAFNKRINALSDDTMSSLVLGFERNFEYPTKDVQISTVSLGKIQNGNYWKRLFLILKAIRKTAEIVGNYDTVYCFGLDMAMLAVISTLFSPTKTLVYEVQDIRPTQTNKGLISGIVRKIEKIIVNISDCVVVTSQDYICQYYENILRLKTENFIVIENKLSHAPARQNITNFDNTTNVEQHLTIGYFGSIRCEKAWQYLLQLCEKNPHKIKLKIHGAPSGIDNFDERLSKHSNIQYLGPFLDPEQLEEVYSSVDVVWAAGFHGKASYAWSRSCRFYNAGYFNKPIISQDLTSEGKVVKNLDIGLTIDISDPASMKKIEDISHQNLKTWKRNLAALPQDMFIHNGEHKRLIEMIRENHEHNREARSRKTIQNTSFKARN</sequence>
<evidence type="ECO:0000313" key="2">
    <source>
        <dbReference type="EMBL" id="MCW8109226.1"/>
    </source>
</evidence>
<evidence type="ECO:0000313" key="3">
    <source>
        <dbReference type="Proteomes" id="UP001142810"/>
    </source>
</evidence>
<dbReference type="RefSeq" id="WP_265617970.1">
    <property type="nucleotide sequence ID" value="NZ_JAPFRD010000011.1"/>
</dbReference>
<comment type="caution">
    <text evidence="2">The sequence shown here is derived from an EMBL/GenBank/DDBJ whole genome shotgun (WGS) entry which is preliminary data.</text>
</comment>
<dbReference type="SUPFAM" id="SSF53756">
    <property type="entry name" value="UDP-Glycosyltransferase/glycogen phosphorylase"/>
    <property type="match status" value="1"/>
</dbReference>
<evidence type="ECO:0000256" key="1">
    <source>
        <dbReference type="SAM" id="MobiDB-lite"/>
    </source>
</evidence>
<accession>A0ABT3P8X3</accession>
<organism evidence="2 3">
    <name type="scientific">Alteromonas aquimaris</name>
    <dbReference type="NCBI Taxonomy" id="2998417"/>
    <lineage>
        <taxon>Bacteria</taxon>
        <taxon>Pseudomonadati</taxon>
        <taxon>Pseudomonadota</taxon>
        <taxon>Gammaproteobacteria</taxon>
        <taxon>Alteromonadales</taxon>
        <taxon>Alteromonadaceae</taxon>
        <taxon>Alteromonas/Salinimonas group</taxon>
        <taxon>Alteromonas</taxon>
    </lineage>
</organism>
<dbReference type="EMBL" id="JAPFRD010000011">
    <property type="protein sequence ID" value="MCW8109226.1"/>
    <property type="molecule type" value="Genomic_DNA"/>
</dbReference>
<dbReference type="Gene3D" id="3.40.50.2000">
    <property type="entry name" value="Glycogen Phosphorylase B"/>
    <property type="match status" value="1"/>
</dbReference>
<reference evidence="2" key="1">
    <citation type="submission" date="2022-11" db="EMBL/GenBank/DDBJ databases">
        <title>Alteromonas sp. nov., isolated from sea water of the Qingdao.</title>
        <authorList>
            <person name="Wang Q."/>
        </authorList>
    </citation>
    <scope>NUCLEOTIDE SEQUENCE</scope>
    <source>
        <strain evidence="2">ASW11-7</strain>
    </source>
</reference>